<dbReference type="InterPro" id="IPR036770">
    <property type="entry name" value="Ankyrin_rpt-contain_sf"/>
</dbReference>
<name>A0AAX6MNC0_9PEZI</name>
<gene>
    <name evidence="2" type="ORF">Daesc_004122</name>
</gene>
<dbReference type="Proteomes" id="UP001369815">
    <property type="component" value="Unassembled WGS sequence"/>
</dbReference>
<dbReference type="InterPro" id="IPR002110">
    <property type="entry name" value="Ankyrin_rpt"/>
</dbReference>
<dbReference type="PROSITE" id="PS50088">
    <property type="entry name" value="ANK_REPEAT"/>
    <property type="match status" value="1"/>
</dbReference>
<protein>
    <recommendedName>
        <fullName evidence="4">Fungal N-terminal domain-containing protein</fullName>
    </recommendedName>
</protein>
<evidence type="ECO:0000313" key="2">
    <source>
        <dbReference type="EMBL" id="KAK6954160.1"/>
    </source>
</evidence>
<evidence type="ECO:0008006" key="4">
    <source>
        <dbReference type="Google" id="ProtNLM"/>
    </source>
</evidence>
<comment type="caution">
    <text evidence="2">The sequence shown here is derived from an EMBL/GenBank/DDBJ whole genome shotgun (WGS) entry which is preliminary data.</text>
</comment>
<accession>A0AAX6MNC0</accession>
<sequence length="680" mass="77406">MEALVAVGLASNVLQFVDFLAKLIHISSELRNNAASSEIRDYQVTTTHLKALAQNISDSAKAISQSSTPATPEEKALQSVADECCKLADSLLGRLAKYSIQYSQNNSRLHRAKIAFKAIWNKKEIEEISNRLEFFRNQLTLYYAFQGRQTQLDQVARQSTTDDIQTILGRLENIKGLIESSKSDLGRTTNDQHLETLMSIKEARDENMLFYTQAAQRATADHSLVYRELGSLQSSMNKVTTNLQHTQIQQSQILESVAHAKVENSKFFATVTQQLPLVNDSSTLANALQPLLEQYKDEFLVGVKKEFRSAARSAFNDMLRKTPATIDRMQHHSRAAQRVSEEVLKVGEDRTEEDLYTSECYNAPSEEPKLLSLERRHFGQSDKNSVTIRYQNRLWWNTRLGCLMITIQDRDYFNEARSLMRRYELTVQFTPSPSWMSTGFLVTYENKTDARGSPEFGLRFKTYRILPRDHDIFIAILKSDVRTVQNMLSQKLVLPSDRDDRGWSLLHYAAHGGKLDIFKALVQSGTDINACPNSVATIAALIYASIPRKEARAIFHYILNLPGIDLSEEQDLIPLGAMNLLSIGLEDEEEYQEALETWASVWKSAGIVTDTPERPFTELVVIWERILEDCGFDVGWVYAEDDRRKRQGVGESSTHDISVKPDTSNMLRVRRRQGYENFDE</sequence>
<evidence type="ECO:0000256" key="1">
    <source>
        <dbReference type="PROSITE-ProRule" id="PRU00023"/>
    </source>
</evidence>
<dbReference type="SMART" id="SM00248">
    <property type="entry name" value="ANK"/>
    <property type="match status" value="1"/>
</dbReference>
<dbReference type="Pfam" id="PF00023">
    <property type="entry name" value="Ank"/>
    <property type="match status" value="1"/>
</dbReference>
<reference evidence="2 3" key="1">
    <citation type="journal article" date="2024" name="Front Chem Biol">
        <title>Unveiling the potential of Daldinia eschscholtzii MFLUCC 19-0629 through bioactivity and bioinformatics studies for enhanced sustainable agriculture production.</title>
        <authorList>
            <person name="Brooks S."/>
            <person name="Weaver J.A."/>
            <person name="Klomchit A."/>
            <person name="Alharthi S.A."/>
            <person name="Onlamun T."/>
            <person name="Nurani R."/>
            <person name="Vong T.K."/>
            <person name="Alberti F."/>
            <person name="Greco C."/>
        </authorList>
    </citation>
    <scope>NUCLEOTIDE SEQUENCE [LARGE SCALE GENOMIC DNA]</scope>
    <source>
        <strain evidence="2">MFLUCC 19-0629</strain>
    </source>
</reference>
<dbReference type="SUPFAM" id="SSF48403">
    <property type="entry name" value="Ankyrin repeat"/>
    <property type="match status" value="1"/>
</dbReference>
<dbReference type="Gene3D" id="1.25.40.20">
    <property type="entry name" value="Ankyrin repeat-containing domain"/>
    <property type="match status" value="1"/>
</dbReference>
<feature type="repeat" description="ANK" evidence="1">
    <location>
        <begin position="501"/>
        <end position="533"/>
    </location>
</feature>
<proteinExistence type="predicted"/>
<organism evidence="2 3">
    <name type="scientific">Daldinia eschscholtzii</name>
    <dbReference type="NCBI Taxonomy" id="292717"/>
    <lineage>
        <taxon>Eukaryota</taxon>
        <taxon>Fungi</taxon>
        <taxon>Dikarya</taxon>
        <taxon>Ascomycota</taxon>
        <taxon>Pezizomycotina</taxon>
        <taxon>Sordariomycetes</taxon>
        <taxon>Xylariomycetidae</taxon>
        <taxon>Xylariales</taxon>
        <taxon>Hypoxylaceae</taxon>
        <taxon>Daldinia</taxon>
    </lineage>
</organism>
<dbReference type="EMBL" id="JBANMG010000004">
    <property type="protein sequence ID" value="KAK6954160.1"/>
    <property type="molecule type" value="Genomic_DNA"/>
</dbReference>
<dbReference type="PROSITE" id="PS50297">
    <property type="entry name" value="ANK_REP_REGION"/>
    <property type="match status" value="1"/>
</dbReference>
<evidence type="ECO:0000313" key="3">
    <source>
        <dbReference type="Proteomes" id="UP001369815"/>
    </source>
</evidence>
<dbReference type="AlphaFoldDB" id="A0AAX6MNC0"/>
<keyword evidence="3" id="KW-1185">Reference proteome</keyword>
<keyword evidence="1" id="KW-0040">ANK repeat</keyword>